<dbReference type="PaxDb" id="768679-TTX_1168"/>
<organism evidence="1 2">
    <name type="scientific">Thermoproteus tenax (strain ATCC 35583 / DSM 2078 / JCM 9277 / NBRC 100435 / Kra 1)</name>
    <dbReference type="NCBI Taxonomy" id="768679"/>
    <lineage>
        <taxon>Archaea</taxon>
        <taxon>Thermoproteota</taxon>
        <taxon>Thermoprotei</taxon>
        <taxon>Thermoproteales</taxon>
        <taxon>Thermoproteaceae</taxon>
        <taxon>Thermoproteus</taxon>
    </lineage>
</organism>
<reference evidence="1 2" key="1">
    <citation type="journal article" date="2011" name="PLoS ONE">
        <title>The complete genome sequence of Thermoproteus tenax: a physiologically versatile member of the Crenarchaeota.</title>
        <authorList>
            <person name="Siebers B."/>
            <person name="Zaparty M."/>
            <person name="Raddatz G."/>
            <person name="Tjaden B."/>
            <person name="Albers S.V."/>
            <person name="Bell S.D."/>
            <person name="Blombach F."/>
            <person name="Kletzin A."/>
            <person name="Kyrpides N."/>
            <person name="Lanz C."/>
            <person name="Plagens A."/>
            <person name="Rampp M."/>
            <person name="Rosinus A."/>
            <person name="von Jan M."/>
            <person name="Makarova K.S."/>
            <person name="Klenk H.P."/>
            <person name="Schuster S.C."/>
            <person name="Hensel R."/>
        </authorList>
    </citation>
    <scope>NUCLEOTIDE SEQUENCE [LARGE SCALE GENOMIC DNA]</scope>
    <source>
        <strain evidence="2">ATCC 35583 / DSM 2078 / JCM 9277 / NBRC 100435 / Kra 1</strain>
    </source>
</reference>
<keyword evidence="2" id="KW-1185">Reference proteome</keyword>
<dbReference type="HOGENOM" id="CLU_2695975_0_0_2"/>
<dbReference type="KEGG" id="ttn:TTX_1168"/>
<dbReference type="AlphaFoldDB" id="G4RJR4"/>
<dbReference type="EMBL" id="FN869859">
    <property type="protein sequence ID" value="CCC81809.1"/>
    <property type="molecule type" value="Genomic_DNA"/>
</dbReference>
<dbReference type="Proteomes" id="UP000002654">
    <property type="component" value="Chromosome"/>
</dbReference>
<sequence length="73" mass="7685">MGLVAMLRGAVSSVLSSDPAKARRIAERLGKRARDEEGCTTGESASLRKERLSLELDVATAVNFIKGVAVGIV</sequence>
<evidence type="ECO:0000313" key="2">
    <source>
        <dbReference type="Proteomes" id="UP000002654"/>
    </source>
</evidence>
<name>G4RJR4_THETK</name>
<protein>
    <submittedName>
        <fullName evidence="1">Uncharacterized protein</fullName>
    </submittedName>
</protein>
<dbReference type="PATRIC" id="fig|768679.9.peg.1178"/>
<evidence type="ECO:0000313" key="1">
    <source>
        <dbReference type="EMBL" id="CCC81809.1"/>
    </source>
</evidence>
<accession>G4RJR4</accession>
<gene>
    <name evidence="1" type="ordered locus">TTX_1168</name>
</gene>
<proteinExistence type="predicted"/>